<evidence type="ECO:0000313" key="2">
    <source>
        <dbReference type="Proteomes" id="UP000019102"/>
    </source>
</evidence>
<sequence length="86" mass="9994">MLSYNRYGIHISTGSACSLGYAEIPRSIFPFISNKEEGKRYIRFSFSHLTTEQDILTIIEVSIKIFNPIKEERIHNEKKINWQGTS</sequence>
<dbReference type="InterPro" id="IPR015424">
    <property type="entry name" value="PyrdxlP-dep_Trfase"/>
</dbReference>
<dbReference type="EMBL" id="BAVS01000006">
    <property type="protein sequence ID" value="GAE92598.1"/>
    <property type="molecule type" value="Genomic_DNA"/>
</dbReference>
<organism evidence="1 2">
    <name type="scientific">Gracilibacillus boraciitolerans JCM 21714</name>
    <dbReference type="NCBI Taxonomy" id="1298598"/>
    <lineage>
        <taxon>Bacteria</taxon>
        <taxon>Bacillati</taxon>
        <taxon>Bacillota</taxon>
        <taxon>Bacilli</taxon>
        <taxon>Bacillales</taxon>
        <taxon>Bacillaceae</taxon>
        <taxon>Gracilibacillus</taxon>
    </lineage>
</organism>
<proteinExistence type="predicted"/>
<dbReference type="AlphaFoldDB" id="W4VIF2"/>
<dbReference type="Gene3D" id="3.90.1150.10">
    <property type="entry name" value="Aspartate Aminotransferase, domain 1"/>
    <property type="match status" value="1"/>
</dbReference>
<dbReference type="PROSITE" id="PS51257">
    <property type="entry name" value="PROKAR_LIPOPROTEIN"/>
    <property type="match status" value="1"/>
</dbReference>
<reference evidence="1 2" key="1">
    <citation type="journal article" date="2014" name="Genome Announc.">
        <title>Draft Genome Sequence of the Boron-Tolerant and Moderately Halotolerant Bacterium Gracilibacillus boraciitolerans JCM 21714T.</title>
        <authorList>
            <person name="Ahmed I."/>
            <person name="Oshima K."/>
            <person name="Suda W."/>
            <person name="Kitamura K."/>
            <person name="Iida T."/>
            <person name="Ohmori Y."/>
            <person name="Fujiwara T."/>
            <person name="Hattori M."/>
            <person name="Ohkuma M."/>
        </authorList>
    </citation>
    <scope>NUCLEOTIDE SEQUENCE [LARGE SCALE GENOMIC DNA]</scope>
    <source>
        <strain evidence="1 2">JCM 21714</strain>
    </source>
</reference>
<dbReference type="SUPFAM" id="SSF53383">
    <property type="entry name" value="PLP-dependent transferases"/>
    <property type="match status" value="1"/>
</dbReference>
<dbReference type="InterPro" id="IPR015422">
    <property type="entry name" value="PyrdxlP-dep_Trfase_small"/>
</dbReference>
<dbReference type="Proteomes" id="UP000019102">
    <property type="component" value="Unassembled WGS sequence"/>
</dbReference>
<evidence type="ECO:0008006" key="3">
    <source>
        <dbReference type="Google" id="ProtNLM"/>
    </source>
</evidence>
<protein>
    <recommendedName>
        <fullName evidence="3">Cysteine desulfurase</fullName>
    </recommendedName>
</protein>
<evidence type="ECO:0000313" key="1">
    <source>
        <dbReference type="EMBL" id="GAE92598.1"/>
    </source>
</evidence>
<keyword evidence="2" id="KW-1185">Reference proteome</keyword>
<name>W4VIF2_9BACI</name>
<gene>
    <name evidence="1" type="ORF">JCM21714_1606</name>
</gene>
<accession>W4VIF2</accession>
<comment type="caution">
    <text evidence="1">The sequence shown here is derived from an EMBL/GenBank/DDBJ whole genome shotgun (WGS) entry which is preliminary data.</text>
</comment>
<dbReference type="STRING" id="1298598.JCM21714_1606"/>